<keyword evidence="3" id="KW-1185">Reference proteome</keyword>
<dbReference type="SUPFAM" id="SSF52540">
    <property type="entry name" value="P-loop containing nucleoside triphosphate hydrolases"/>
    <property type="match status" value="1"/>
</dbReference>
<name>A0A0C2H2W3_9BILA</name>
<gene>
    <name evidence="2" type="ORF">ANCDUO_01536</name>
</gene>
<sequence>MQKKGEIALLTVRNCDTNELNELVLKKSPGDVIDLVGVDTPVREQDGVNAMPCDDEEFLHQFTPANMPKYKLTLKKGAVIMLLRNIDVSAELCNGTRLEVLSIMCENRLLLCRNLLNGKTTFITRMSLDYKDEASGIAFRRFQFPVKLSFSMTINKSQGQTFEKVGIILRSPSFAHASTYVALSRCRSRENIRATANLGFPLPSIFKILNIVYEETLT</sequence>
<dbReference type="InterPro" id="IPR027417">
    <property type="entry name" value="P-loop_NTPase"/>
</dbReference>
<organism evidence="2 3">
    <name type="scientific">Ancylostoma duodenale</name>
    <dbReference type="NCBI Taxonomy" id="51022"/>
    <lineage>
        <taxon>Eukaryota</taxon>
        <taxon>Metazoa</taxon>
        <taxon>Ecdysozoa</taxon>
        <taxon>Nematoda</taxon>
        <taxon>Chromadorea</taxon>
        <taxon>Rhabditida</taxon>
        <taxon>Rhabditina</taxon>
        <taxon>Rhabditomorpha</taxon>
        <taxon>Strongyloidea</taxon>
        <taxon>Ancylostomatidae</taxon>
        <taxon>Ancylostomatinae</taxon>
        <taxon>Ancylostoma</taxon>
    </lineage>
</organism>
<evidence type="ECO:0000313" key="2">
    <source>
        <dbReference type="EMBL" id="KIH68130.1"/>
    </source>
</evidence>
<dbReference type="PANTHER" id="PTHR23274:SF48">
    <property type="entry name" value="ATP-DEPENDENT DNA HELICASE"/>
    <property type="match status" value="1"/>
</dbReference>
<dbReference type="GO" id="GO:0005657">
    <property type="term" value="C:replication fork"/>
    <property type="evidence" value="ECO:0007669"/>
    <property type="project" value="TreeGrafter"/>
</dbReference>
<dbReference type="Gene3D" id="3.40.50.300">
    <property type="entry name" value="P-loop containing nucleotide triphosphate hydrolases"/>
    <property type="match status" value="1"/>
</dbReference>
<dbReference type="PANTHER" id="PTHR23274">
    <property type="entry name" value="DNA HELICASE-RELATED"/>
    <property type="match status" value="1"/>
</dbReference>
<dbReference type="EMBL" id="KN726458">
    <property type="protein sequence ID" value="KIH68130.1"/>
    <property type="molecule type" value="Genomic_DNA"/>
</dbReference>
<feature type="domain" description="DNA helicase Pif1-like 2B" evidence="1">
    <location>
        <begin position="57"/>
        <end position="101"/>
    </location>
</feature>
<protein>
    <recommendedName>
        <fullName evidence="1">DNA helicase Pif1-like 2B domain-containing protein</fullName>
    </recommendedName>
</protein>
<dbReference type="InterPro" id="IPR049163">
    <property type="entry name" value="Pif1-like_2B_dom"/>
</dbReference>
<dbReference type="Proteomes" id="UP000054047">
    <property type="component" value="Unassembled WGS sequence"/>
</dbReference>
<dbReference type="OrthoDB" id="9997116at2759"/>
<proteinExistence type="predicted"/>
<dbReference type="AlphaFoldDB" id="A0A0C2H2W3"/>
<dbReference type="GO" id="GO:0006260">
    <property type="term" value="P:DNA replication"/>
    <property type="evidence" value="ECO:0007669"/>
    <property type="project" value="TreeGrafter"/>
</dbReference>
<evidence type="ECO:0000313" key="3">
    <source>
        <dbReference type="Proteomes" id="UP000054047"/>
    </source>
</evidence>
<evidence type="ECO:0000259" key="1">
    <source>
        <dbReference type="Pfam" id="PF21530"/>
    </source>
</evidence>
<reference evidence="2 3" key="1">
    <citation type="submission" date="2013-12" db="EMBL/GenBank/DDBJ databases">
        <title>Draft genome of the parsitic nematode Ancylostoma duodenale.</title>
        <authorList>
            <person name="Mitreva M."/>
        </authorList>
    </citation>
    <scope>NUCLEOTIDE SEQUENCE [LARGE SCALE GENOMIC DNA]</scope>
    <source>
        <strain evidence="2 3">Zhejiang</strain>
    </source>
</reference>
<dbReference type="Pfam" id="PF21530">
    <property type="entry name" value="Pif1_2B_dom"/>
    <property type="match status" value="1"/>
</dbReference>
<accession>A0A0C2H2W3</accession>
<dbReference type="CDD" id="cd18809">
    <property type="entry name" value="SF1_C_RecD"/>
    <property type="match status" value="1"/>
</dbReference>